<feature type="compositionally biased region" description="Low complexity" evidence="1">
    <location>
        <begin position="33"/>
        <end position="47"/>
    </location>
</feature>
<evidence type="ECO:0000256" key="1">
    <source>
        <dbReference type="SAM" id="MobiDB-lite"/>
    </source>
</evidence>
<reference evidence="2" key="1">
    <citation type="submission" date="2014-12" db="EMBL/GenBank/DDBJ databases">
        <title>Insight into the proteome of Arion vulgaris.</title>
        <authorList>
            <person name="Aradska J."/>
            <person name="Bulat T."/>
            <person name="Smidak R."/>
            <person name="Sarate P."/>
            <person name="Gangsoo J."/>
            <person name="Sialana F."/>
            <person name="Bilban M."/>
            <person name="Lubec G."/>
        </authorList>
    </citation>
    <scope>NUCLEOTIDE SEQUENCE</scope>
    <source>
        <tissue evidence="2">Skin</tissue>
    </source>
</reference>
<organism evidence="2">
    <name type="scientific">Arion vulgaris</name>
    <dbReference type="NCBI Taxonomy" id="1028688"/>
    <lineage>
        <taxon>Eukaryota</taxon>
        <taxon>Metazoa</taxon>
        <taxon>Spiralia</taxon>
        <taxon>Lophotrochozoa</taxon>
        <taxon>Mollusca</taxon>
        <taxon>Gastropoda</taxon>
        <taxon>Heterobranchia</taxon>
        <taxon>Euthyneura</taxon>
        <taxon>Panpulmonata</taxon>
        <taxon>Eupulmonata</taxon>
        <taxon>Stylommatophora</taxon>
        <taxon>Helicina</taxon>
        <taxon>Arionoidea</taxon>
        <taxon>Arionidae</taxon>
        <taxon>Arion</taxon>
    </lineage>
</organism>
<name>A0A0B6Y1K4_9EUPU</name>
<dbReference type="AlphaFoldDB" id="A0A0B6Y1K4"/>
<accession>A0A0B6Y1K4</accession>
<feature type="region of interest" description="Disordered" evidence="1">
    <location>
        <begin position="1"/>
        <end position="86"/>
    </location>
</feature>
<dbReference type="EMBL" id="HACG01003113">
    <property type="protein sequence ID" value="CEK49978.1"/>
    <property type="molecule type" value="Transcribed_RNA"/>
</dbReference>
<feature type="compositionally biased region" description="Polar residues" evidence="1">
    <location>
        <begin position="1"/>
        <end position="32"/>
    </location>
</feature>
<feature type="compositionally biased region" description="Polar residues" evidence="1">
    <location>
        <begin position="66"/>
        <end position="80"/>
    </location>
</feature>
<sequence length="86" mass="8535">PSSMQPGTFGSQPSSMQPGTFGSQSGSLQTGTFGSQPGSAQAASSFGNVNSSGANMFGAAKPNMFGASTTTQSSFNFGSTQPPPFN</sequence>
<evidence type="ECO:0000313" key="2">
    <source>
        <dbReference type="EMBL" id="CEK49978.1"/>
    </source>
</evidence>
<feature type="non-terminal residue" evidence="2">
    <location>
        <position position="1"/>
    </location>
</feature>
<proteinExistence type="predicted"/>
<feature type="non-terminal residue" evidence="2">
    <location>
        <position position="86"/>
    </location>
</feature>
<protein>
    <submittedName>
        <fullName evidence="2">Uncharacterized protein</fullName>
    </submittedName>
</protein>
<gene>
    <name evidence="2" type="primary">ORF9482</name>
</gene>